<organism evidence="1">
    <name type="scientific">marine metagenome</name>
    <dbReference type="NCBI Taxonomy" id="408172"/>
    <lineage>
        <taxon>unclassified sequences</taxon>
        <taxon>metagenomes</taxon>
        <taxon>ecological metagenomes</taxon>
    </lineage>
</organism>
<dbReference type="EMBL" id="UINC01002150">
    <property type="protein sequence ID" value="SUZ93474.1"/>
    <property type="molecule type" value="Genomic_DNA"/>
</dbReference>
<evidence type="ECO:0000313" key="1">
    <source>
        <dbReference type="EMBL" id="SUZ93474.1"/>
    </source>
</evidence>
<accession>A0A381RQF6</accession>
<reference evidence="1" key="1">
    <citation type="submission" date="2018-05" db="EMBL/GenBank/DDBJ databases">
        <authorList>
            <person name="Lanie J.A."/>
            <person name="Ng W.-L."/>
            <person name="Kazmierczak K.M."/>
            <person name="Andrzejewski T.M."/>
            <person name="Davidsen T.M."/>
            <person name="Wayne K.J."/>
            <person name="Tettelin H."/>
            <person name="Glass J.I."/>
            <person name="Rusch D."/>
            <person name="Podicherti R."/>
            <person name="Tsui H.-C.T."/>
            <person name="Winkler M.E."/>
        </authorList>
    </citation>
    <scope>NUCLEOTIDE SEQUENCE</scope>
</reference>
<name>A0A381RQF6_9ZZZZ</name>
<proteinExistence type="predicted"/>
<protein>
    <submittedName>
        <fullName evidence="1">Uncharacterized protein</fullName>
    </submittedName>
</protein>
<sequence>MVLAKAKELGGMTHSSPTKLTKLVSSKCFGSTVAEFIFVKILNSFEHLTSYPYDDVP</sequence>
<dbReference type="AlphaFoldDB" id="A0A381RQF6"/>
<gene>
    <name evidence="1" type="ORF">METZ01_LOCUS46328</name>
</gene>